<name>A0A932GN78_UNCTE</name>
<dbReference type="GO" id="GO:0005524">
    <property type="term" value="F:ATP binding"/>
    <property type="evidence" value="ECO:0007669"/>
    <property type="project" value="UniProtKB-KW"/>
</dbReference>
<dbReference type="GO" id="GO:0009898">
    <property type="term" value="C:cytoplasmic side of plasma membrane"/>
    <property type="evidence" value="ECO:0007669"/>
    <property type="project" value="TreeGrafter"/>
</dbReference>
<dbReference type="InterPro" id="IPR033875">
    <property type="entry name" value="FlhG"/>
</dbReference>
<dbReference type="PIRSF" id="PIRSF003092">
    <property type="entry name" value="MinD"/>
    <property type="match status" value="1"/>
</dbReference>
<gene>
    <name evidence="4" type="ORF">HYY65_02955</name>
</gene>
<keyword evidence="2" id="KW-0067">ATP-binding</keyword>
<proteinExistence type="predicted"/>
<dbReference type="AlphaFoldDB" id="A0A932GN78"/>
<sequence length="297" mass="32140">MDQAGSLRSLTTDRKILPATDGDLVSGKPELVRVIAVTSGKGGVGKTNVVANLAYALTQLGLRVLVLDADLGLANLDVLLGLSPKYTIQHVLRGDRTLAEIMIPGVGGMMILPASSGVQSLAELSEAEKLGLLTELELLEEQYDVLLIDTGAGIASNVMYFNVAAQEVIVVVTPEPTSITDAYALMKVLALEYCERHFRLLVNNASTAAEAKEVYRKISAVADKYLEASIDFLGFIPYDEALLKAVRQQKAVLQAFPGCPASRAFKTLARRILNLPQPLHPKGNIQFFWKRLIGLPR</sequence>
<dbReference type="PANTHER" id="PTHR43384:SF4">
    <property type="entry name" value="CELLULOSE BIOSYNTHESIS PROTEIN BCSQ-RELATED"/>
    <property type="match status" value="1"/>
</dbReference>
<dbReference type="GO" id="GO:0051782">
    <property type="term" value="P:negative regulation of cell division"/>
    <property type="evidence" value="ECO:0007669"/>
    <property type="project" value="TreeGrafter"/>
</dbReference>
<comment type="caution">
    <text evidence="4">The sequence shown here is derived from an EMBL/GenBank/DDBJ whole genome shotgun (WGS) entry which is preliminary data.</text>
</comment>
<evidence type="ECO:0000256" key="2">
    <source>
        <dbReference type="ARBA" id="ARBA00022840"/>
    </source>
</evidence>
<dbReference type="SUPFAM" id="SSF52540">
    <property type="entry name" value="P-loop containing nucleoside triphosphate hydrolases"/>
    <property type="match status" value="1"/>
</dbReference>
<dbReference type="Pfam" id="PF13614">
    <property type="entry name" value="AAA_31"/>
    <property type="match status" value="1"/>
</dbReference>
<evidence type="ECO:0000313" key="4">
    <source>
        <dbReference type="EMBL" id="MBI3014029.1"/>
    </source>
</evidence>
<dbReference type="Proteomes" id="UP000741360">
    <property type="component" value="Unassembled WGS sequence"/>
</dbReference>
<dbReference type="InterPro" id="IPR025669">
    <property type="entry name" value="AAA_dom"/>
</dbReference>
<dbReference type="Gene3D" id="3.40.50.300">
    <property type="entry name" value="P-loop containing nucleotide triphosphate hydrolases"/>
    <property type="match status" value="1"/>
</dbReference>
<evidence type="ECO:0000313" key="5">
    <source>
        <dbReference type="Proteomes" id="UP000741360"/>
    </source>
</evidence>
<keyword evidence="1" id="KW-0547">Nucleotide-binding</keyword>
<dbReference type="EMBL" id="JACPSX010000050">
    <property type="protein sequence ID" value="MBI3014029.1"/>
    <property type="molecule type" value="Genomic_DNA"/>
</dbReference>
<organism evidence="4 5">
    <name type="scientific">Tectimicrobiota bacterium</name>
    <dbReference type="NCBI Taxonomy" id="2528274"/>
    <lineage>
        <taxon>Bacteria</taxon>
        <taxon>Pseudomonadati</taxon>
        <taxon>Nitrospinota/Tectimicrobiota group</taxon>
        <taxon>Candidatus Tectimicrobiota</taxon>
    </lineage>
</organism>
<dbReference type="InterPro" id="IPR025501">
    <property type="entry name" value="MinD_FleN"/>
</dbReference>
<feature type="domain" description="AAA" evidence="3">
    <location>
        <begin position="33"/>
        <end position="188"/>
    </location>
</feature>
<evidence type="ECO:0000256" key="1">
    <source>
        <dbReference type="ARBA" id="ARBA00022741"/>
    </source>
</evidence>
<accession>A0A932GN78</accession>
<dbReference type="CDD" id="cd02038">
    <property type="entry name" value="FlhG-like"/>
    <property type="match status" value="1"/>
</dbReference>
<dbReference type="GO" id="GO:0016887">
    <property type="term" value="F:ATP hydrolysis activity"/>
    <property type="evidence" value="ECO:0007669"/>
    <property type="project" value="TreeGrafter"/>
</dbReference>
<dbReference type="InterPro" id="IPR050625">
    <property type="entry name" value="ParA/MinD_ATPase"/>
</dbReference>
<protein>
    <submittedName>
        <fullName evidence="4">MinD/ParA family protein</fullName>
    </submittedName>
</protein>
<dbReference type="InterPro" id="IPR027417">
    <property type="entry name" value="P-loop_NTPase"/>
</dbReference>
<dbReference type="GO" id="GO:0005829">
    <property type="term" value="C:cytosol"/>
    <property type="evidence" value="ECO:0007669"/>
    <property type="project" value="TreeGrafter"/>
</dbReference>
<reference evidence="4" key="1">
    <citation type="submission" date="2020-07" db="EMBL/GenBank/DDBJ databases">
        <title>Huge and variable diversity of episymbiotic CPR bacteria and DPANN archaea in groundwater ecosystems.</title>
        <authorList>
            <person name="He C.Y."/>
            <person name="Keren R."/>
            <person name="Whittaker M."/>
            <person name="Farag I.F."/>
            <person name="Doudna J."/>
            <person name="Cate J.H.D."/>
            <person name="Banfield J.F."/>
        </authorList>
    </citation>
    <scope>NUCLEOTIDE SEQUENCE</scope>
    <source>
        <strain evidence="4">NC_groundwater_717_Ag_S-0.2um_59_8</strain>
    </source>
</reference>
<evidence type="ECO:0000259" key="3">
    <source>
        <dbReference type="Pfam" id="PF13614"/>
    </source>
</evidence>
<dbReference type="PANTHER" id="PTHR43384">
    <property type="entry name" value="SEPTUM SITE-DETERMINING PROTEIN MIND HOMOLOG, CHLOROPLASTIC-RELATED"/>
    <property type="match status" value="1"/>
</dbReference>